<accession>A0ABX1DND1</accession>
<dbReference type="RefSeq" id="WP_138784670.1">
    <property type="nucleotide sequence ID" value="NZ_JBHEEQ010000002.1"/>
</dbReference>
<evidence type="ECO:0000313" key="1">
    <source>
        <dbReference type="EMBL" id="NKC04469.1"/>
    </source>
</evidence>
<organism evidence="1 2">
    <name type="scientific">Brucella haematophila</name>
    <dbReference type="NCBI Taxonomy" id="419474"/>
    <lineage>
        <taxon>Bacteria</taxon>
        <taxon>Pseudomonadati</taxon>
        <taxon>Pseudomonadota</taxon>
        <taxon>Alphaproteobacteria</taxon>
        <taxon>Hyphomicrobiales</taxon>
        <taxon>Brucellaceae</taxon>
        <taxon>Brucella/Ochrobactrum group</taxon>
        <taxon>Brucella</taxon>
    </lineage>
</organism>
<name>A0ABX1DND1_9HYPH</name>
<proteinExistence type="predicted"/>
<reference evidence="1 2" key="1">
    <citation type="submission" date="2020-03" db="EMBL/GenBank/DDBJ databases">
        <title>Whole genome sequencing of clinical and environmental type strains of Ochrobactrum.</title>
        <authorList>
            <person name="Dharne M."/>
        </authorList>
    </citation>
    <scope>NUCLEOTIDE SEQUENCE [LARGE SCALE GENOMIC DNA]</scope>
    <source>
        <strain evidence="1 2">CIP 109452</strain>
    </source>
</reference>
<dbReference type="EMBL" id="JAAVLN010000002">
    <property type="protein sequence ID" value="NKC04469.1"/>
    <property type="molecule type" value="Genomic_DNA"/>
</dbReference>
<comment type="caution">
    <text evidence="1">The sequence shown here is derived from an EMBL/GenBank/DDBJ whole genome shotgun (WGS) entry which is preliminary data.</text>
</comment>
<keyword evidence="2" id="KW-1185">Reference proteome</keyword>
<gene>
    <name evidence="1" type="ORF">HED55_18245</name>
</gene>
<evidence type="ECO:0000313" key="2">
    <source>
        <dbReference type="Proteomes" id="UP000704467"/>
    </source>
</evidence>
<protein>
    <submittedName>
        <fullName evidence="1">Uncharacterized protein</fullName>
    </submittedName>
</protein>
<sequence>MLTPEERKLSGEIYEYGEIEREAAMLADFATQGGFWFRFWKWIERICREEREYRIDERAALRERE</sequence>
<dbReference type="Proteomes" id="UP000704467">
    <property type="component" value="Unassembled WGS sequence"/>
</dbReference>